<dbReference type="EMBL" id="LR214972">
    <property type="protein sequence ID" value="VEU63007.1"/>
    <property type="molecule type" value="Genomic_DNA"/>
</dbReference>
<dbReference type="GO" id="GO:0006355">
    <property type="term" value="P:regulation of DNA-templated transcription"/>
    <property type="evidence" value="ECO:0007669"/>
    <property type="project" value="InterPro"/>
</dbReference>
<keyword evidence="3" id="KW-1185">Reference proteome</keyword>
<dbReference type="Proteomes" id="UP000289952">
    <property type="component" value="Chromosome"/>
</dbReference>
<dbReference type="GO" id="GO:0003723">
    <property type="term" value="F:RNA binding"/>
    <property type="evidence" value="ECO:0007669"/>
    <property type="project" value="InterPro"/>
</dbReference>
<dbReference type="InterPro" id="IPR006027">
    <property type="entry name" value="NusB_RsmB_TIM44"/>
</dbReference>
<feature type="domain" description="NusB/RsmB/TIM44" evidence="1">
    <location>
        <begin position="55"/>
        <end position="142"/>
    </location>
</feature>
<sequence length="156" mass="18743">MGKRTRKQKTMRQKRIDVISEIYTCELLEQKLDYQKISLENLSLDILELRRLKEIEQRYDFIVTVFKKIINTEWDWQRVSPLVKAILINAANEFWTIEPKIVINEAVEITKLFFNTPEEDGIERIENRIYKFVNGLLENFYKFLIKLEAQVQTQAK</sequence>
<dbReference type="AlphaFoldDB" id="A0A224AZ77"/>
<dbReference type="SUPFAM" id="SSF48013">
    <property type="entry name" value="NusB-like"/>
    <property type="match status" value="1"/>
</dbReference>
<dbReference type="Pfam" id="PF01029">
    <property type="entry name" value="NusB"/>
    <property type="match status" value="1"/>
</dbReference>
<evidence type="ECO:0000313" key="3">
    <source>
        <dbReference type="Proteomes" id="UP000289952"/>
    </source>
</evidence>
<accession>A0A224AZ77</accession>
<evidence type="ECO:0000313" key="2">
    <source>
        <dbReference type="EMBL" id="VEU63007.1"/>
    </source>
</evidence>
<dbReference type="RefSeq" id="WP_223213443.1">
    <property type="nucleotide sequence ID" value="NZ_AP018135.1"/>
</dbReference>
<organism evidence="2 3">
    <name type="scientific">Mycoplasmopsis bovirhinis</name>
    <dbReference type="NCBI Taxonomy" id="29553"/>
    <lineage>
        <taxon>Bacteria</taxon>
        <taxon>Bacillati</taxon>
        <taxon>Mycoplasmatota</taxon>
        <taxon>Mycoplasmoidales</taxon>
        <taxon>Metamycoplasmataceae</taxon>
        <taxon>Mycoplasmopsis</taxon>
    </lineage>
</organism>
<proteinExistence type="predicted"/>
<protein>
    <submittedName>
        <fullName evidence="2">Transcription termination factor</fullName>
    </submittedName>
</protein>
<evidence type="ECO:0000259" key="1">
    <source>
        <dbReference type="Pfam" id="PF01029"/>
    </source>
</evidence>
<reference evidence="2 3" key="1">
    <citation type="submission" date="2019-01" db="EMBL/GenBank/DDBJ databases">
        <authorList>
            <consortium name="Pathogen Informatics"/>
        </authorList>
    </citation>
    <scope>NUCLEOTIDE SEQUENCE [LARGE SCALE GENOMIC DNA]</scope>
    <source>
        <strain evidence="2 3">NCTC10118</strain>
    </source>
</reference>
<dbReference type="Gene3D" id="1.10.940.10">
    <property type="entry name" value="NusB-like"/>
    <property type="match status" value="1"/>
</dbReference>
<dbReference type="InterPro" id="IPR035926">
    <property type="entry name" value="NusB-like_sf"/>
</dbReference>
<name>A0A224AZ77_9BACT</name>
<gene>
    <name evidence="2" type="primary">nusB</name>
    <name evidence="2" type="ORF">NCTC10118_00246</name>
</gene>